<dbReference type="Pfam" id="PF06101">
    <property type="entry name" value="Vps62"/>
    <property type="match status" value="2"/>
</dbReference>
<dbReference type="Proteomes" id="UP001234989">
    <property type="component" value="Chromosome 9"/>
</dbReference>
<dbReference type="InterPro" id="IPR035892">
    <property type="entry name" value="C2_domain_sf"/>
</dbReference>
<feature type="domain" description="Peroxin/Ferlin" evidence="2">
    <location>
        <begin position="2974"/>
        <end position="3014"/>
    </location>
</feature>
<evidence type="ECO:0000313" key="3">
    <source>
        <dbReference type="EMBL" id="WMV44526.1"/>
    </source>
</evidence>
<dbReference type="PANTHER" id="PTHR45523:SF2">
    <property type="entry name" value="OS02G0470600 PROTEIN"/>
    <property type="match status" value="1"/>
</dbReference>
<dbReference type="Pfam" id="PF25036">
    <property type="entry name" value="VPS13_VAB"/>
    <property type="match status" value="1"/>
</dbReference>
<evidence type="ECO:0000313" key="4">
    <source>
        <dbReference type="Proteomes" id="UP001234989"/>
    </source>
</evidence>
<proteinExistence type="predicted"/>
<accession>A0AAF0UF73</accession>
<dbReference type="SMART" id="SM00694">
    <property type="entry name" value="DysFC"/>
    <property type="match status" value="1"/>
</dbReference>
<evidence type="ECO:0000259" key="1">
    <source>
        <dbReference type="SMART" id="SM00233"/>
    </source>
</evidence>
<organism evidence="3 4">
    <name type="scientific">Solanum verrucosum</name>
    <dbReference type="NCBI Taxonomy" id="315347"/>
    <lineage>
        <taxon>Eukaryota</taxon>
        <taxon>Viridiplantae</taxon>
        <taxon>Streptophyta</taxon>
        <taxon>Embryophyta</taxon>
        <taxon>Tracheophyta</taxon>
        <taxon>Spermatophyta</taxon>
        <taxon>Magnoliopsida</taxon>
        <taxon>eudicotyledons</taxon>
        <taxon>Gunneridae</taxon>
        <taxon>Pentapetalae</taxon>
        <taxon>asterids</taxon>
        <taxon>lamiids</taxon>
        <taxon>Solanales</taxon>
        <taxon>Solanaceae</taxon>
        <taxon>Solanoideae</taxon>
        <taxon>Solaneae</taxon>
        <taxon>Solanum</taxon>
    </lineage>
</organism>
<dbReference type="InterPro" id="IPR009543">
    <property type="entry name" value="VPS13_VAB"/>
</dbReference>
<evidence type="ECO:0000259" key="2">
    <source>
        <dbReference type="SMART" id="SM00694"/>
    </source>
</evidence>
<dbReference type="PANTHER" id="PTHR45523">
    <property type="entry name" value="TETRATRICOPEPTIDE REPEAT (TPR)-CONTAINING PROTEIN-RELATED"/>
    <property type="match status" value="1"/>
</dbReference>
<gene>
    <name evidence="3" type="ORF">MTR67_037911</name>
</gene>
<dbReference type="InterPro" id="IPR006614">
    <property type="entry name" value="Peroxin/Ferlin"/>
</dbReference>
<dbReference type="InterPro" id="IPR009291">
    <property type="entry name" value="Vps62"/>
</dbReference>
<keyword evidence="4" id="KW-1185">Reference proteome</keyword>
<protein>
    <submittedName>
        <fullName evidence="3">Uncharacterized protein</fullName>
    </submittedName>
</protein>
<name>A0AAF0UF73_SOLVR</name>
<sequence length="4282" mass="477840">MDLSKGNDMDKEVKSKGRLLIHKDGYRFSWDQIQALCRLRRRYVQLYSDSLQQLPNVNSSEIRSIEKDLDPKVILLWRFLAHAKVESLKSKEAAEQRMLRKRSWFSFTWSTDTADVSAGDTSEEANTLEDQLTREEWQAINKLLSYQPDEELALQHGKENMIHYLLNVSISRAAARIIDIDQIEIVGGRFENLCVSTKLKHRNSHCDLTLKFYGLYAPEGSLAQSVVSEQKVNALEASFIQAPSGENVDWRLSARISSCDVTGREGGLYTDLTPTLGGKEAVSERLLTPYYEIPASVYITLPSYTLHVDHWFLLLARNTKYGKKYIALGAISAEPLSPKADSNVISFILDMSVTIIPHFHDASPQKATPYGPGIWFPPASLLCPNHVNDDILHKESLVLQAKSPNPFVRQGTIANLCSMNPNPFMSDFTTFQFMRWVFSILLLVSVICTGESFRIAPSCYCLSYFVFLGIALEGSLGASCLCVTYKSHVRAVEATTNACIRVFRETYDRFLEFMKRSNAVSPTVALETATVLQKNIEKMTRRAQEQFQMVLKKQSRFALDIDLDAPKVRVPIRPHGSFQCDSHLLLDLGHFTLNTKGDGLLGDQNHSLYSRFYISGRDIAASFTDCGSDSWECSLSCQPSACHNLEDAKNLCSLVDRCGMVVIVDQLDSDVLFLCLLNFVTVYLFVKIKVPHPGHPSMRVSVQVPNFGLHFSPARYRRLMELFDILYRTMPETEQPAIENLPPEYAPWYPPDLATEARILVWKGIGYSVASWQPCYLVLSGLYLYALDSELSHSYLKCSSMAGKQVHEIPPANIGGTFSCISISSRGMDLQKVLESTNTMIIEFRDEEMKATWLRELTKATYRASAPPPMDILGELGDGVMKITESQAVNTRTAELVVNGTLIEMKLSLYVKAVDDLAERLDETLLLDVLAAGGKVLLRLSGMHIEARKEFLKIWLVGRYENKVGNREMIIEWATDRPKVSGMGDETFVFRFASKGSLVGVGKGLKVRVLHSEGDLAVKMKLHSLKIKDELQGSLCPGPQYLACSVLMDHGASSCSDPLEPHGKEPPLTVIDEDDIFKDALPDFLSFTDSIEATTPEKELSRGRSLSSDIFYEALGSDDSDFVSLTFATRHPDSPDYDGIDTQMSISMSKLEFFCNRPTLVALIDFGFDLSSGNNMVTSKDLPKDPDESSVIKEKAEELGQTHVKGLLGHGKNRVVFVLNMNVNSVTVFLNKEDGSQLAMFVQESFLLDIKVHPSSTSIEGTLGNFRLCDLTLGSDQRWGWLCDIRNQGAESLIQFVFKSHSTEDDDYEGYDYSLRGRLSAVRIVFLYRFVQEITAYFMELATPHTEEAIKLVDKVGGIEWLIQKYEVDGASAIKLDLSLDTPLIIVPRNSRSEESVINQLSLIIQTLTCLSYAFSNLEFVCPGDWDANIECHLPAIKLFELCFMQLDLGHLRVQNEFCWFGFPEKDPSAVHLDILDAEILGINMAVGINGRIGKPMIREGRDIHVYVRRSLRDVFRKVPTFVLEVKVGLLHGMMTDKEYNVILDCFYMNFSESPTLPPSFRNSTSASKDTIKMLADKVNVNSQILLSRTVTIMAVEVGYALLELWNDAHDGSCLAHVALEDLWVSYRMTSLSEADLYITIPKFSILDIRPDTKAEMRLMLGSCIDAHRQNSPETGVDFPTSTMVVMDCRWRLASQSFVLRIQQPRILVVPDFLLSVCEFFVPSLGAMTGREEIMDPKNDPISKSNSIILSTPLYEQKEDLVLLSPNRQLVADAVGIDEYTYDGCGKTIRLTDKVEVKGIHSSGIQHIIIIGRGKKLRFVNVKIENVLLLRRYTYLSNESSYSVCQEDGVDVRISDGNSDNDESMKSMEALLYNSDASDFDPNGSNKVQSYSFEAQVVSPEFTFFDSSKSSLDDFAHAEKLLRAKMDLNFMYAAKENDTWIRGLVKDLTVEAGSGLIILDPVDISGGYTSVKDKTNISLLSTDICAHLSLGVVSLLLNLQNQATAALHFGSADPLLPCTQFDRIWVCPREHGRLNNLTFWRPRAPSNYVILGDCVTSRPNPPSQAVVAVSNMYGRVRKPLDFRLIGLFSDIQGSETAQDVDDCSLWLPIAPPGYVAMGCVAHTGTQPPPNHIVHCIRSDLVTSTKLLECIFSVAANTAFTSGYSIWRLDNALGSFYAHPTSSHPQKSCCFDLNNLLLWSSSWYTSSLKVPTVDLTSESEHLHHQTSKQSATSSGWDIIRSISKATSCYISTPNFERIWWDRGSDLRPAVSIWRPIRRPGYAVLGDCITEGLEPPPLGIMFKADNPELSAKAVQFTKVAHIAGKGLEEAFFWYPVAPPGYAALGCIVTRSNEAPDLDNFCCPRMDLVSQANVLEMPISRSSGSRASQCWSIWKVDNQACTFLARSDLKKPSSRLAFTLGDSVKPKTRDNITADMKIRCFSVTLLDSLCGMVTPLFDATITNIKLATHGRLEAMNAVLISSIAASTFNTQLEAWEPLVEPFDGIFKFETYETNLHPPSRVGTRVRVAATSILNINLSAANLDVLGQAVESWRKQRELEKKAIKMKEARRGDAHQDNTSFVALDDDDFRMVVVENKLGCDMYLKKVEQNSDAFELLPPDNSVSVWIPPTRYSDRLNVANESREPRRYAAVQIVEAKGLPVNDDGNSHNFFCALRLVVENQDSNQQKLFPQSARTKCVKPLITRKNNVDEATAKWSELFIFEVPMKGLAKLEVEVTNLSAKAGKGEVVGASSFSVGHGPSILKKVASLRMLHQVSDVENFGCYPLRKRGQLNSNDTNSCGCLFVSTTYFEKKMALNYENDEGEKAGASDIGFWVGLTPKGPWESIRSFLPLSVVTKTLGDDYVALEVVTKNGKKHVIFRALATVSNDSDITLDISSCHESMIHTQDLSSEGRNYSIFVEEIFENQRNHPVSGVKDPGRWSTRDFAYSSNDFFEPTLPPGWKWISSWTVDKSQFVDVDGWAYGPDFQTLRWPPNSPKCSTKSAHNTVRRRRWTRTREQVKERGANNTDNIVTCPGSSAILPWTCISKGSNHCLQVRPCLGYSQTPYSWGRPIAVGSAFALGKDQTPIESSTLSRQNTARHGNKMPISVLKLNQLEKMDLLLCCPGGSGKQLWLCVGTDASVLHTELNAPVYDWKLSISSPLKLENRLPCGADFTIWEKLKDGNTVERHRGFMASRETVHIYSADVRNPIYLMLFVQGGWVMEKDSVLILDLTNNNHASSFSMVHQQRKRRLRVSVERDMGGTTAAPKTIRFFVPYWISNDSFLYLAYQVVEIEPLESSDVDSLSLSRAVKSAKLALKNPPTSVSRQIGARKNIQVLEVIEDSSPTPSMLSPQHYVGRGGVMLFSSRNDAYLSSRVGIAVALQNSENFSSGISLLELEKKQRVDVKAFGVNGFYYKLSVVLRMTSDRTKVSSIVATPYHINWVVHFQPHSLFINRVGCSVCLCQCDSQSVEWIHPTDPPKHFSWKSNKVELLKLRLDGYDWSPPFSVDSEGVMCICLKNQTSHNLMHLKVEVRSGTKSSRYEVILRPNSFTSPYRVENRSLFFPIRFRQVDGANDSWKFLPPNASASFSWEDLGRQRLLEVMIDGSDPAASLTYNIDEIFDHHPIHVSGGPKKALHVIIQKEEKVNVVKISDWMPENATYSILNRSLSLSSGSSSVSEQTLSNSESEFHVIVEVAELGLSVIDHTPEEILYLSVQSLVLSYSTGLGSGVSRLKVRMRGIQVDNQLPLTPTPVLFRPQRVGQENDYVLKFSLTQQSNGSLDLCAYPYIGFQGPENSAFLIKIHEPIIWRLHGMIQQTNLTRLYDTETTSVSVDPIIQIGVLNISEVRLKVSMIMSPTQRPVGVLGFWASLMTALGNTENMTVRINQRFVENICTRHSVMIGSAIANIKKDLLSQPLQLLSGLDILGNASSALGHMSKGVAALSMDKKFIQSRQKQFPLYDMIWACEKKMRRCSSEEVRDVGPHLLDFTGYVVVVVDIIAFPDNESKGVEDFGDVIREGGGAFAKGLFRGVTGILTKPLEGAKASGVEGFVQGVGKGLLGAAAQPVSGVLDLLSKTTEGANAMRMKIASAIASEDQLLRRRLPRVIESGSFFGQVDLFRVRAKFALTDAYEDHFMLPKGRIILVTHRRVILLQQPSNLIAQKKFNPARDPCAVLWDVLLEDLVTMELTHGKKDLPNGPPSRLIMYLQSRTLEAKDQVRVIKCHRDSNQAFEVYSSIEQARSVYGPSQSKALVKTKVTRPYSPFADVVSSEGICSWSPQQMPTSTFGSSEQ</sequence>
<dbReference type="InterPro" id="IPR001849">
    <property type="entry name" value="PH_domain"/>
</dbReference>
<reference evidence="3" key="1">
    <citation type="submission" date="2023-08" db="EMBL/GenBank/DDBJ databases">
        <title>A de novo genome assembly of Solanum verrucosum Schlechtendal, a Mexican diploid species geographically isolated from the other diploid A-genome species in potato relatives.</title>
        <authorList>
            <person name="Hosaka K."/>
        </authorList>
    </citation>
    <scope>NUCLEOTIDE SEQUENCE</scope>
    <source>
        <tissue evidence="3">Young leaves</tissue>
    </source>
</reference>
<dbReference type="GO" id="GO:0016020">
    <property type="term" value="C:membrane"/>
    <property type="evidence" value="ECO:0007669"/>
    <property type="project" value="InterPro"/>
</dbReference>
<feature type="domain" description="PH" evidence="1">
    <location>
        <begin position="754"/>
        <end position="864"/>
    </location>
</feature>
<dbReference type="CDD" id="cd00030">
    <property type="entry name" value="C2"/>
    <property type="match status" value="1"/>
</dbReference>
<dbReference type="SMART" id="SM00233">
    <property type="entry name" value="PH"/>
    <property type="match status" value="1"/>
</dbReference>
<dbReference type="EMBL" id="CP133620">
    <property type="protein sequence ID" value="WMV44526.1"/>
    <property type="molecule type" value="Genomic_DNA"/>
</dbReference>
<dbReference type="Gene3D" id="2.60.40.150">
    <property type="entry name" value="C2 domain"/>
    <property type="match status" value="1"/>
</dbReference>